<gene>
    <name evidence="5" type="ORF">GCM10011501_18470</name>
</gene>
<reference evidence="6" key="1">
    <citation type="journal article" date="2019" name="Int. J. Syst. Evol. Microbiol.">
        <title>The Global Catalogue of Microorganisms (GCM) 10K type strain sequencing project: providing services to taxonomists for standard genome sequencing and annotation.</title>
        <authorList>
            <consortium name="The Broad Institute Genomics Platform"/>
            <consortium name="The Broad Institute Genome Sequencing Center for Infectious Disease"/>
            <person name="Wu L."/>
            <person name="Ma J."/>
        </authorList>
    </citation>
    <scope>NUCLEOTIDE SEQUENCE [LARGE SCALE GENOMIC DNA]</scope>
    <source>
        <strain evidence="6">CGMCC 1.15922</strain>
    </source>
</reference>
<evidence type="ECO:0000313" key="6">
    <source>
        <dbReference type="Proteomes" id="UP000626370"/>
    </source>
</evidence>
<dbReference type="Pfam" id="PF00990">
    <property type="entry name" value="GGDEF"/>
    <property type="match status" value="1"/>
</dbReference>
<comment type="caution">
    <text evidence="5">The sequence shown here is derived from an EMBL/GenBank/DDBJ whole genome shotgun (WGS) entry which is preliminary data.</text>
</comment>
<dbReference type="Gene3D" id="3.30.450.20">
    <property type="entry name" value="PAS domain"/>
    <property type="match status" value="1"/>
</dbReference>
<proteinExistence type="predicted"/>
<name>A0ABQ3IRA3_9GAMM</name>
<evidence type="ECO:0000256" key="1">
    <source>
        <dbReference type="ARBA" id="ARBA00012528"/>
    </source>
</evidence>
<dbReference type="SMART" id="SM00267">
    <property type="entry name" value="GGDEF"/>
    <property type="match status" value="1"/>
</dbReference>
<evidence type="ECO:0000256" key="2">
    <source>
        <dbReference type="ARBA" id="ARBA00034247"/>
    </source>
</evidence>
<keyword evidence="3" id="KW-0812">Transmembrane</keyword>
<evidence type="ECO:0000256" key="3">
    <source>
        <dbReference type="SAM" id="Phobius"/>
    </source>
</evidence>
<dbReference type="PANTHER" id="PTHR45138:SF9">
    <property type="entry name" value="DIGUANYLATE CYCLASE DGCM-RELATED"/>
    <property type="match status" value="1"/>
</dbReference>
<dbReference type="PANTHER" id="PTHR45138">
    <property type="entry name" value="REGULATORY COMPONENTS OF SENSORY TRANSDUCTION SYSTEM"/>
    <property type="match status" value="1"/>
</dbReference>
<dbReference type="EC" id="2.7.7.65" evidence="1"/>
<keyword evidence="6" id="KW-1185">Reference proteome</keyword>
<dbReference type="EMBL" id="BNAH01000006">
    <property type="protein sequence ID" value="GHE89267.1"/>
    <property type="molecule type" value="Genomic_DNA"/>
</dbReference>
<feature type="domain" description="GGDEF" evidence="4">
    <location>
        <begin position="347"/>
        <end position="478"/>
    </location>
</feature>
<accession>A0ABQ3IRA3</accession>
<dbReference type="Proteomes" id="UP000626370">
    <property type="component" value="Unassembled WGS sequence"/>
</dbReference>
<dbReference type="CDD" id="cd01949">
    <property type="entry name" value="GGDEF"/>
    <property type="match status" value="1"/>
</dbReference>
<comment type="catalytic activity">
    <reaction evidence="2">
        <text>2 GTP = 3',3'-c-di-GMP + 2 diphosphate</text>
        <dbReference type="Rhea" id="RHEA:24898"/>
        <dbReference type="ChEBI" id="CHEBI:33019"/>
        <dbReference type="ChEBI" id="CHEBI:37565"/>
        <dbReference type="ChEBI" id="CHEBI:58805"/>
        <dbReference type="EC" id="2.7.7.65"/>
    </reaction>
</comment>
<dbReference type="InterPro" id="IPR050469">
    <property type="entry name" value="Diguanylate_Cyclase"/>
</dbReference>
<dbReference type="NCBIfam" id="TIGR00254">
    <property type="entry name" value="GGDEF"/>
    <property type="match status" value="1"/>
</dbReference>
<dbReference type="InterPro" id="IPR000160">
    <property type="entry name" value="GGDEF_dom"/>
</dbReference>
<evidence type="ECO:0000259" key="4">
    <source>
        <dbReference type="PROSITE" id="PS50887"/>
    </source>
</evidence>
<dbReference type="InterPro" id="IPR043128">
    <property type="entry name" value="Rev_trsase/Diguanyl_cyclase"/>
</dbReference>
<dbReference type="RefSeq" id="WP_189377976.1">
    <property type="nucleotide sequence ID" value="NZ_BNAH01000006.1"/>
</dbReference>
<keyword evidence="3" id="KW-0472">Membrane</keyword>
<evidence type="ECO:0000313" key="5">
    <source>
        <dbReference type="EMBL" id="GHE89267.1"/>
    </source>
</evidence>
<organism evidence="5 6">
    <name type="scientific">Thalassotalea profundi</name>
    <dbReference type="NCBI Taxonomy" id="2036687"/>
    <lineage>
        <taxon>Bacteria</taxon>
        <taxon>Pseudomonadati</taxon>
        <taxon>Pseudomonadota</taxon>
        <taxon>Gammaproteobacteria</taxon>
        <taxon>Alteromonadales</taxon>
        <taxon>Colwelliaceae</taxon>
        <taxon>Thalassotalea</taxon>
    </lineage>
</organism>
<dbReference type="SUPFAM" id="SSF55073">
    <property type="entry name" value="Nucleotide cyclase"/>
    <property type="match status" value="1"/>
</dbReference>
<dbReference type="Gene3D" id="3.30.70.270">
    <property type="match status" value="1"/>
</dbReference>
<feature type="transmembrane region" description="Helical" evidence="3">
    <location>
        <begin position="284"/>
        <end position="306"/>
    </location>
</feature>
<sequence>MRFDYRIVFIITALLFTLSASLTLINYVESMDSTRKQLKNSSLPLTLDNIYTQIQKQIIEPNLIASVMSNDTFMKDWLSHEEDEVEKITQYLETITNKYNMFTAFLVSEKSQNYYTTDGFLEKISIKNPNNAWYFNFKNKPEKSEINIDYNEFMGNSLIMFINHKIYDDQSTMVGATGVGLKTSYINEMLKYFRIRYNFKVFFINDAGEILIAEQGIDKLEQLSNHPELKALIPDIINTETQLFEYTEEGESYLLTKKYVEELDLYLVVEAKVDNFTQSVKEAFYFNIVVSLLVTILVSIVVILYVRKIHTKLNELASNDTLTGLPNRRTFQGQLEHFMSLKARHQQALSLVFFDVDDFKRINDEQGHDVGDEVLVNIAKTLKSTIRHTDYVARWGGEEFIILLIDSQLEDATLIAEQLRKNIENNTQIFEHVKRKVTVSVGVTQVKENDDADSLFKRVDTALFQAKRVGKNSVTTVE</sequence>
<keyword evidence="3" id="KW-1133">Transmembrane helix</keyword>
<dbReference type="PROSITE" id="PS50887">
    <property type="entry name" value="GGDEF"/>
    <property type="match status" value="1"/>
</dbReference>
<dbReference type="InterPro" id="IPR029787">
    <property type="entry name" value="Nucleotide_cyclase"/>
</dbReference>
<protein>
    <recommendedName>
        <fullName evidence="1">diguanylate cyclase</fullName>
        <ecNumber evidence="1">2.7.7.65</ecNumber>
    </recommendedName>
</protein>